<dbReference type="Proteomes" id="UP001549036">
    <property type="component" value="Unassembled WGS sequence"/>
</dbReference>
<proteinExistence type="predicted"/>
<sequence>MSFRRLEVALWSPLRRVLTSLIGRRGVQANLGLHLDHTRGDLDEAQSQRVDDGKARFGIAARKPRISQ</sequence>
<protein>
    <submittedName>
        <fullName evidence="1">Uncharacterized protein</fullName>
    </submittedName>
</protein>
<comment type="caution">
    <text evidence="1">The sequence shown here is derived from an EMBL/GenBank/DDBJ whole genome shotgun (WGS) entry which is preliminary data.</text>
</comment>
<accession>A0ABV2I4S5</accession>
<name>A0ABV2I4S5_9HYPH</name>
<evidence type="ECO:0000313" key="1">
    <source>
        <dbReference type="EMBL" id="MET3597751.1"/>
    </source>
</evidence>
<keyword evidence="2" id="KW-1185">Reference proteome</keyword>
<dbReference type="EMBL" id="JBEPLM010000030">
    <property type="protein sequence ID" value="MET3597751.1"/>
    <property type="molecule type" value="Genomic_DNA"/>
</dbReference>
<gene>
    <name evidence="1" type="ORF">ABID26_007177</name>
</gene>
<organism evidence="1 2">
    <name type="scientific">Mesorhizobium shonense</name>
    <dbReference type="NCBI Taxonomy" id="1209948"/>
    <lineage>
        <taxon>Bacteria</taxon>
        <taxon>Pseudomonadati</taxon>
        <taxon>Pseudomonadota</taxon>
        <taxon>Alphaproteobacteria</taxon>
        <taxon>Hyphomicrobiales</taxon>
        <taxon>Phyllobacteriaceae</taxon>
        <taxon>Mesorhizobium</taxon>
    </lineage>
</organism>
<evidence type="ECO:0000313" key="2">
    <source>
        <dbReference type="Proteomes" id="UP001549036"/>
    </source>
</evidence>
<reference evidence="1 2" key="1">
    <citation type="submission" date="2024-06" db="EMBL/GenBank/DDBJ databases">
        <title>Genomic Encyclopedia of Type Strains, Phase IV (KMG-IV): sequencing the most valuable type-strain genomes for metagenomic binning, comparative biology and taxonomic classification.</title>
        <authorList>
            <person name="Goeker M."/>
        </authorList>
    </citation>
    <scope>NUCLEOTIDE SEQUENCE [LARGE SCALE GENOMIC DNA]</scope>
    <source>
        <strain evidence="1 2">DSM 29846</strain>
    </source>
</reference>